<dbReference type="InterPro" id="IPR000620">
    <property type="entry name" value="EamA_dom"/>
</dbReference>
<feature type="transmembrane region" description="Helical" evidence="6">
    <location>
        <begin position="74"/>
        <end position="96"/>
    </location>
</feature>
<comment type="similarity">
    <text evidence="2">Belongs to the EamA transporter family.</text>
</comment>
<evidence type="ECO:0000256" key="1">
    <source>
        <dbReference type="ARBA" id="ARBA00004141"/>
    </source>
</evidence>
<feature type="transmembrane region" description="Helical" evidence="6">
    <location>
        <begin position="12"/>
        <end position="30"/>
    </location>
</feature>
<dbReference type="Pfam" id="PF00892">
    <property type="entry name" value="EamA"/>
    <property type="match status" value="2"/>
</dbReference>
<feature type="transmembrane region" description="Helical" evidence="6">
    <location>
        <begin position="133"/>
        <end position="153"/>
    </location>
</feature>
<dbReference type="InterPro" id="IPR037185">
    <property type="entry name" value="EmrE-like"/>
</dbReference>
<dbReference type="SUPFAM" id="SSF103481">
    <property type="entry name" value="Multidrug resistance efflux transporter EmrE"/>
    <property type="match status" value="2"/>
</dbReference>
<evidence type="ECO:0000256" key="2">
    <source>
        <dbReference type="ARBA" id="ARBA00007362"/>
    </source>
</evidence>
<keyword evidence="5 6" id="KW-0472">Membrane</keyword>
<evidence type="ECO:0000256" key="3">
    <source>
        <dbReference type="ARBA" id="ARBA00022692"/>
    </source>
</evidence>
<feature type="transmembrane region" description="Helical" evidence="6">
    <location>
        <begin position="278"/>
        <end position="296"/>
    </location>
</feature>
<dbReference type="EMBL" id="KU144981">
    <property type="protein sequence ID" value="AMK59347.1"/>
    <property type="molecule type" value="Genomic_DNA"/>
</dbReference>
<keyword evidence="3 6" id="KW-0812">Transmembrane</keyword>
<name>A0A126SYG3_9BACT</name>
<evidence type="ECO:0000256" key="6">
    <source>
        <dbReference type="SAM" id="Phobius"/>
    </source>
</evidence>
<feature type="transmembrane region" description="Helical" evidence="6">
    <location>
        <begin position="159"/>
        <end position="179"/>
    </location>
</feature>
<evidence type="ECO:0000256" key="5">
    <source>
        <dbReference type="ARBA" id="ARBA00023136"/>
    </source>
</evidence>
<feature type="transmembrane region" description="Helical" evidence="6">
    <location>
        <begin position="252"/>
        <end position="272"/>
    </location>
</feature>
<dbReference type="InterPro" id="IPR050638">
    <property type="entry name" value="AA-Vitamin_Transporters"/>
</dbReference>
<proteinExistence type="inferred from homology"/>
<evidence type="ECO:0000313" key="8">
    <source>
        <dbReference type="EMBL" id="AMK59347.1"/>
    </source>
</evidence>
<dbReference type="GO" id="GO:0016020">
    <property type="term" value="C:membrane"/>
    <property type="evidence" value="ECO:0007669"/>
    <property type="project" value="UniProtKB-SubCell"/>
</dbReference>
<evidence type="ECO:0000256" key="4">
    <source>
        <dbReference type="ARBA" id="ARBA00022989"/>
    </source>
</evidence>
<feature type="transmembrane region" description="Helical" evidence="6">
    <location>
        <begin position="102"/>
        <end position="121"/>
    </location>
</feature>
<dbReference type="AlphaFoldDB" id="A0A126SYG3"/>
<feature type="domain" description="EamA" evidence="7">
    <location>
        <begin position="160"/>
        <end position="292"/>
    </location>
</feature>
<feature type="domain" description="EamA" evidence="7">
    <location>
        <begin position="9"/>
        <end position="143"/>
    </location>
</feature>
<evidence type="ECO:0000259" key="7">
    <source>
        <dbReference type="Pfam" id="PF00892"/>
    </source>
</evidence>
<accession>A0A126SYG3</accession>
<dbReference type="PANTHER" id="PTHR32322:SF2">
    <property type="entry name" value="EAMA DOMAIN-CONTAINING PROTEIN"/>
    <property type="match status" value="1"/>
</dbReference>
<protein>
    <recommendedName>
        <fullName evidence="7">EamA domain-containing protein</fullName>
    </recommendedName>
</protein>
<feature type="transmembrane region" description="Helical" evidence="6">
    <location>
        <begin position="221"/>
        <end position="240"/>
    </location>
</feature>
<keyword evidence="4 6" id="KW-1133">Transmembrane helix</keyword>
<feature type="transmembrane region" description="Helical" evidence="6">
    <location>
        <begin position="42"/>
        <end position="62"/>
    </location>
</feature>
<feature type="transmembrane region" description="Helical" evidence="6">
    <location>
        <begin position="186"/>
        <end position="209"/>
    </location>
</feature>
<sequence length="309" mass="32959">MNPEPSVKAGYVYAVITLLIWSGFVIVSRHGSQGVLNPFDIAALRISTAALVLSPWWIPRLFKPALRQLKVYQSLTFALLAGILYPLIAYTGFIYAPASHGAVLISGMLPFFTSLLAFFMLGERPNTMRLMGLALILSGVCTLFGANLMGASVDTATALRGDCILLTASVMWSLFTVLLKRWQVRAFDVTLGVSAVSALIYLPIYFLFLPKHITAAPLDQIGLQAFFQGFVVVCCAMWTYAKAAEILGAVKVVIMMSAVPVVGTLLAVPILGEVLTPGIALGAAITFLGALIGAMARPAGKPQPVAVSH</sequence>
<organism evidence="8">
    <name type="scientific">uncultured bacterium UPO53</name>
    <dbReference type="NCBI Taxonomy" id="1776978"/>
    <lineage>
        <taxon>Bacteria</taxon>
        <taxon>environmental samples</taxon>
    </lineage>
</organism>
<reference evidence="8" key="1">
    <citation type="journal article" date="2016" name="Appl. Environ. Microbiol.">
        <title>Functional Metagenomics of a Biostimulated Petroleum-Contaminated Soil Reveals an Extraordinary Diversity of Extradiol Dioxygenases.</title>
        <authorList>
            <person name="Terron-Gonzalez L."/>
            <person name="Martin-Cabello G."/>
            <person name="Ferrer M."/>
            <person name="Santero E."/>
        </authorList>
    </citation>
    <scope>NUCLEOTIDE SEQUENCE</scope>
</reference>
<comment type="subcellular location">
    <subcellularLocation>
        <location evidence="1">Membrane</location>
        <topology evidence="1">Multi-pass membrane protein</topology>
    </subcellularLocation>
</comment>
<dbReference type="PANTHER" id="PTHR32322">
    <property type="entry name" value="INNER MEMBRANE TRANSPORTER"/>
    <property type="match status" value="1"/>
</dbReference>